<feature type="region of interest" description="Disordered" evidence="1">
    <location>
        <begin position="1"/>
        <end position="26"/>
    </location>
</feature>
<name>A0A2N5XMJ2_9HYPH</name>
<accession>A0A2N5XMJ2</accession>
<organism evidence="2 3">
    <name type="scientific">Cohaesibacter celericrescens</name>
    <dbReference type="NCBI Taxonomy" id="2067669"/>
    <lineage>
        <taxon>Bacteria</taxon>
        <taxon>Pseudomonadati</taxon>
        <taxon>Pseudomonadota</taxon>
        <taxon>Alphaproteobacteria</taxon>
        <taxon>Hyphomicrobiales</taxon>
        <taxon>Cohaesibacteraceae</taxon>
    </lineage>
</organism>
<sequence>MGSTGSGNFSDYSGSRNNDGTGGTSGVDRCRQAFSCSLEEIELCDYFRMHAALPPVGTELVIVHQKRLFAATQQGVKVGALPTSFNYLAACMKDGLSYVGVFTASTILPIPVVSADFTAQ</sequence>
<proteinExistence type="predicted"/>
<dbReference type="AlphaFoldDB" id="A0A2N5XMJ2"/>
<dbReference type="Proteomes" id="UP000234881">
    <property type="component" value="Unassembled WGS sequence"/>
</dbReference>
<dbReference type="EMBL" id="PKUQ01000042">
    <property type="protein sequence ID" value="PLW75761.1"/>
    <property type="molecule type" value="Genomic_DNA"/>
</dbReference>
<gene>
    <name evidence="2" type="ORF">C0081_16730</name>
</gene>
<dbReference type="OrthoDB" id="8451021at2"/>
<keyword evidence="3" id="KW-1185">Reference proteome</keyword>
<reference evidence="2 3" key="1">
    <citation type="submission" date="2018-01" db="EMBL/GenBank/DDBJ databases">
        <title>The draft genome sequence of Cohaesibacter sp. H1304.</title>
        <authorList>
            <person name="Wang N.-N."/>
            <person name="Du Z.-J."/>
        </authorList>
    </citation>
    <scope>NUCLEOTIDE SEQUENCE [LARGE SCALE GENOMIC DNA]</scope>
    <source>
        <strain evidence="2 3">H1304</strain>
    </source>
</reference>
<protein>
    <submittedName>
        <fullName evidence="2">Uncharacterized protein</fullName>
    </submittedName>
</protein>
<evidence type="ECO:0000313" key="3">
    <source>
        <dbReference type="Proteomes" id="UP000234881"/>
    </source>
</evidence>
<comment type="caution">
    <text evidence="2">The sequence shown here is derived from an EMBL/GenBank/DDBJ whole genome shotgun (WGS) entry which is preliminary data.</text>
</comment>
<evidence type="ECO:0000313" key="2">
    <source>
        <dbReference type="EMBL" id="PLW75761.1"/>
    </source>
</evidence>
<evidence type="ECO:0000256" key="1">
    <source>
        <dbReference type="SAM" id="MobiDB-lite"/>
    </source>
</evidence>
<feature type="compositionally biased region" description="Polar residues" evidence="1">
    <location>
        <begin position="1"/>
        <end position="19"/>
    </location>
</feature>